<organism evidence="2 3">
    <name type="scientific">Actinoallomurus oryzae</name>
    <dbReference type="NCBI Taxonomy" id="502180"/>
    <lineage>
        <taxon>Bacteria</taxon>
        <taxon>Bacillati</taxon>
        <taxon>Actinomycetota</taxon>
        <taxon>Actinomycetes</taxon>
        <taxon>Streptosporangiales</taxon>
        <taxon>Thermomonosporaceae</taxon>
        <taxon>Actinoallomurus</taxon>
    </lineage>
</organism>
<evidence type="ECO:0000313" key="3">
    <source>
        <dbReference type="Proteomes" id="UP001500503"/>
    </source>
</evidence>
<dbReference type="Proteomes" id="UP001500503">
    <property type="component" value="Unassembled WGS sequence"/>
</dbReference>
<evidence type="ECO:0000256" key="1">
    <source>
        <dbReference type="SAM" id="MobiDB-lite"/>
    </source>
</evidence>
<proteinExistence type="predicted"/>
<feature type="region of interest" description="Disordered" evidence="1">
    <location>
        <begin position="1"/>
        <end position="56"/>
    </location>
</feature>
<name>A0ABP8QH26_9ACTN</name>
<accession>A0ABP8QH26</accession>
<keyword evidence="3" id="KW-1185">Reference proteome</keyword>
<dbReference type="EMBL" id="BAABHF010000029">
    <property type="protein sequence ID" value="GAA4502979.1"/>
    <property type="molecule type" value="Genomic_DNA"/>
</dbReference>
<gene>
    <name evidence="2" type="ORF">GCM10023191_055250</name>
</gene>
<sequence length="82" mass="8253">MGVWIPGRAGFARRPRKWGRAMSPSLYTAGPSGSVTGEAEPFNRPSPGRAPASTGRVASCYGKAAPGLRGNPEAAGGAAVQG</sequence>
<reference evidence="3" key="1">
    <citation type="journal article" date="2019" name="Int. J. Syst. Evol. Microbiol.">
        <title>The Global Catalogue of Microorganisms (GCM) 10K type strain sequencing project: providing services to taxonomists for standard genome sequencing and annotation.</title>
        <authorList>
            <consortium name="The Broad Institute Genomics Platform"/>
            <consortium name="The Broad Institute Genome Sequencing Center for Infectious Disease"/>
            <person name="Wu L."/>
            <person name="Ma J."/>
        </authorList>
    </citation>
    <scope>NUCLEOTIDE SEQUENCE [LARGE SCALE GENOMIC DNA]</scope>
    <source>
        <strain evidence="3">JCM 17933</strain>
    </source>
</reference>
<comment type="caution">
    <text evidence="2">The sequence shown here is derived from an EMBL/GenBank/DDBJ whole genome shotgun (WGS) entry which is preliminary data.</text>
</comment>
<protein>
    <submittedName>
        <fullName evidence="2">Uncharacterized protein</fullName>
    </submittedName>
</protein>
<evidence type="ECO:0000313" key="2">
    <source>
        <dbReference type="EMBL" id="GAA4502979.1"/>
    </source>
</evidence>